<name>A0A9P5H7T8_9HYPO</name>
<sequence length="88" mass="9171">MAAAGWTGLVDEARAAFANASPLDKETLAEQRALATMRPWHLGARGWNFAGTAGAHCCAQPFASDPCYAASGLIATRVARTRHGSVAD</sequence>
<dbReference type="EMBL" id="JAANBB010000315">
    <property type="protein sequence ID" value="KAF7544243.1"/>
    <property type="molecule type" value="Genomic_DNA"/>
</dbReference>
<dbReference type="Proteomes" id="UP000722485">
    <property type="component" value="Unassembled WGS sequence"/>
</dbReference>
<comment type="caution">
    <text evidence="1">The sequence shown here is derived from an EMBL/GenBank/DDBJ whole genome shotgun (WGS) entry which is preliminary data.</text>
</comment>
<accession>A0A9P5H7T8</accession>
<proteinExistence type="predicted"/>
<reference evidence="1" key="1">
    <citation type="submission" date="2020-03" db="EMBL/GenBank/DDBJ databases">
        <title>Draft Genome Sequence of Cylindrodendrum hubeiense.</title>
        <authorList>
            <person name="Buettner E."/>
            <person name="Kellner H."/>
        </authorList>
    </citation>
    <scope>NUCLEOTIDE SEQUENCE</scope>
    <source>
        <strain evidence="1">IHI 201604</strain>
    </source>
</reference>
<organism evidence="1 2">
    <name type="scientific">Cylindrodendrum hubeiense</name>
    <dbReference type="NCBI Taxonomy" id="595255"/>
    <lineage>
        <taxon>Eukaryota</taxon>
        <taxon>Fungi</taxon>
        <taxon>Dikarya</taxon>
        <taxon>Ascomycota</taxon>
        <taxon>Pezizomycotina</taxon>
        <taxon>Sordariomycetes</taxon>
        <taxon>Hypocreomycetidae</taxon>
        <taxon>Hypocreales</taxon>
        <taxon>Nectriaceae</taxon>
        <taxon>Cylindrodendrum</taxon>
    </lineage>
</organism>
<protein>
    <submittedName>
        <fullName evidence="1">Uncharacterized protein</fullName>
    </submittedName>
</protein>
<dbReference type="AlphaFoldDB" id="A0A9P5H7T8"/>
<evidence type="ECO:0000313" key="1">
    <source>
        <dbReference type="EMBL" id="KAF7544243.1"/>
    </source>
</evidence>
<keyword evidence="2" id="KW-1185">Reference proteome</keyword>
<gene>
    <name evidence="1" type="ORF">G7Z17_g10109</name>
</gene>
<evidence type="ECO:0000313" key="2">
    <source>
        <dbReference type="Proteomes" id="UP000722485"/>
    </source>
</evidence>